<keyword evidence="2" id="KW-1185">Reference proteome</keyword>
<reference evidence="1 2" key="1">
    <citation type="journal article" date="2019" name="Nat. Ecol. Evol.">
        <title>Megaphylogeny resolves global patterns of mushroom evolution.</title>
        <authorList>
            <person name="Varga T."/>
            <person name="Krizsan K."/>
            <person name="Foldi C."/>
            <person name="Dima B."/>
            <person name="Sanchez-Garcia M."/>
            <person name="Sanchez-Ramirez S."/>
            <person name="Szollosi G.J."/>
            <person name="Szarkandi J.G."/>
            <person name="Papp V."/>
            <person name="Albert L."/>
            <person name="Andreopoulos W."/>
            <person name="Angelini C."/>
            <person name="Antonin V."/>
            <person name="Barry K.W."/>
            <person name="Bougher N.L."/>
            <person name="Buchanan P."/>
            <person name="Buyck B."/>
            <person name="Bense V."/>
            <person name="Catcheside P."/>
            <person name="Chovatia M."/>
            <person name="Cooper J."/>
            <person name="Damon W."/>
            <person name="Desjardin D."/>
            <person name="Finy P."/>
            <person name="Geml J."/>
            <person name="Haridas S."/>
            <person name="Hughes K."/>
            <person name="Justo A."/>
            <person name="Karasinski D."/>
            <person name="Kautmanova I."/>
            <person name="Kiss B."/>
            <person name="Kocsube S."/>
            <person name="Kotiranta H."/>
            <person name="LaButti K.M."/>
            <person name="Lechner B.E."/>
            <person name="Liimatainen K."/>
            <person name="Lipzen A."/>
            <person name="Lukacs Z."/>
            <person name="Mihaltcheva S."/>
            <person name="Morgado L.N."/>
            <person name="Niskanen T."/>
            <person name="Noordeloos M.E."/>
            <person name="Ohm R.A."/>
            <person name="Ortiz-Santana B."/>
            <person name="Ovrebo C."/>
            <person name="Racz N."/>
            <person name="Riley R."/>
            <person name="Savchenko A."/>
            <person name="Shiryaev A."/>
            <person name="Soop K."/>
            <person name="Spirin V."/>
            <person name="Szebenyi C."/>
            <person name="Tomsovsky M."/>
            <person name="Tulloss R.E."/>
            <person name="Uehling J."/>
            <person name="Grigoriev I.V."/>
            <person name="Vagvolgyi C."/>
            <person name="Papp T."/>
            <person name="Martin F.M."/>
            <person name="Miettinen O."/>
            <person name="Hibbett D.S."/>
            <person name="Nagy L.G."/>
        </authorList>
    </citation>
    <scope>NUCLEOTIDE SEQUENCE [LARGE SCALE GENOMIC DNA]</scope>
    <source>
        <strain evidence="1 2">NL-1719</strain>
    </source>
</reference>
<organism evidence="1 2">
    <name type="scientific">Pluteus cervinus</name>
    <dbReference type="NCBI Taxonomy" id="181527"/>
    <lineage>
        <taxon>Eukaryota</taxon>
        <taxon>Fungi</taxon>
        <taxon>Dikarya</taxon>
        <taxon>Basidiomycota</taxon>
        <taxon>Agaricomycotina</taxon>
        <taxon>Agaricomycetes</taxon>
        <taxon>Agaricomycetidae</taxon>
        <taxon>Agaricales</taxon>
        <taxon>Pluteineae</taxon>
        <taxon>Pluteaceae</taxon>
        <taxon>Pluteus</taxon>
    </lineage>
</organism>
<name>A0ACD3AIE9_9AGAR</name>
<gene>
    <name evidence="1" type="ORF">BDN72DRAFT_900745</name>
</gene>
<sequence>MRLGIILALCLVFALPVASDVNFSQCLLDFRNKTHPDQLAAGRDNHGHQVTEFQDATALSYTYCKDVCGTSSEPFSWSDFSQQFSAWLLPWLALLSNLPFSAHDIIDDVRSMVLTVGSPMLAAYSLAVTVINSRWLTRQLAKYQKHSGKKPIKTLIEVLTRIQQCPVKFLKFDQLETSLSPIDEEWWEDMLARLSVGHTWSISAATSVGWVIIAYIFTVVDSLTSTNNIDQSVNSAGQGVGSLWLWLLTIVVGWLQFSPKTTAENMTKADEAPLPRPVDGKQPKKVFEFRPRTAGSALRRDEYRIPPVFNYSRVLPWAADVMKVEAALRRIEEKANPSSEAEKVVSDPLLPVDASPVYSIWKCGILPNMAAASFFAFVLQWGTTGSAIIVSVFTPTVGLGCRSFSFLIYGVVSTVIWLLFVTSSILTYIAVQKARQTTEYKLTGDYEDPKYPTQFKDSLRKDRWYRVTRKSAVYLRRAAKLLAWLNAAWIMSVCFFQFTNFYDRCYCNSSVLGLGTRFGYSVIEYTMDDKRSMRKAWTGGVVVGLSSSFVFATFIALQLNPYIAQ</sequence>
<proteinExistence type="predicted"/>
<dbReference type="Proteomes" id="UP000308600">
    <property type="component" value="Unassembled WGS sequence"/>
</dbReference>
<evidence type="ECO:0000313" key="2">
    <source>
        <dbReference type="Proteomes" id="UP000308600"/>
    </source>
</evidence>
<evidence type="ECO:0000313" key="1">
    <source>
        <dbReference type="EMBL" id="TFK65409.1"/>
    </source>
</evidence>
<dbReference type="EMBL" id="ML208438">
    <property type="protein sequence ID" value="TFK65409.1"/>
    <property type="molecule type" value="Genomic_DNA"/>
</dbReference>
<accession>A0ACD3AIE9</accession>
<protein>
    <submittedName>
        <fullName evidence="1">Uncharacterized protein</fullName>
    </submittedName>
</protein>